<evidence type="ECO:0000313" key="1">
    <source>
        <dbReference type="EMBL" id="GAG84224.1"/>
    </source>
</evidence>
<reference evidence="1" key="1">
    <citation type="journal article" date="2014" name="Front. Microbiol.">
        <title>High frequency of phylogenetically diverse reductive dehalogenase-homologous genes in deep subseafloor sedimentary metagenomes.</title>
        <authorList>
            <person name="Kawai M."/>
            <person name="Futagami T."/>
            <person name="Toyoda A."/>
            <person name="Takaki Y."/>
            <person name="Nishi S."/>
            <person name="Hori S."/>
            <person name="Arai W."/>
            <person name="Tsubouchi T."/>
            <person name="Morono Y."/>
            <person name="Uchiyama I."/>
            <person name="Ito T."/>
            <person name="Fujiyama A."/>
            <person name="Inagaki F."/>
            <person name="Takami H."/>
        </authorList>
    </citation>
    <scope>NUCLEOTIDE SEQUENCE</scope>
    <source>
        <strain evidence="1">Expedition CK06-06</strain>
    </source>
</reference>
<sequence length="69" mass="8170">MIGTGSVGKYHIKFNKRIKIAKRDLEISYFNYNPTFKPIWQDLNQEKIIFREIAKELTCVYDPGIFTNI</sequence>
<protein>
    <submittedName>
        <fullName evidence="1">Uncharacterized protein</fullName>
    </submittedName>
</protein>
<feature type="non-terminal residue" evidence="1">
    <location>
        <position position="69"/>
    </location>
</feature>
<accession>X1ANG4</accession>
<proteinExistence type="predicted"/>
<dbReference type="EMBL" id="BART01019286">
    <property type="protein sequence ID" value="GAG84224.1"/>
    <property type="molecule type" value="Genomic_DNA"/>
</dbReference>
<organism evidence="1">
    <name type="scientific">marine sediment metagenome</name>
    <dbReference type="NCBI Taxonomy" id="412755"/>
    <lineage>
        <taxon>unclassified sequences</taxon>
        <taxon>metagenomes</taxon>
        <taxon>ecological metagenomes</taxon>
    </lineage>
</organism>
<name>X1ANG4_9ZZZZ</name>
<gene>
    <name evidence="1" type="ORF">S01H4_36134</name>
</gene>
<dbReference type="AlphaFoldDB" id="X1ANG4"/>
<comment type="caution">
    <text evidence="1">The sequence shown here is derived from an EMBL/GenBank/DDBJ whole genome shotgun (WGS) entry which is preliminary data.</text>
</comment>